<accession>A0A9D4F9B5</accession>
<comment type="caution">
    <text evidence="3">The sequence shown here is derived from an EMBL/GenBank/DDBJ whole genome shotgun (WGS) entry which is preliminary data.</text>
</comment>
<sequence length="105" mass="12094">MKLTLFFILYGCMQLAAGACAPGWLQFQTSCYKIEVQAEKQFTDANKACEAEQSHLAIIMTTEENQFLKKELMKLQITDVYKQFWMDGTDLTTEGTWVWESTGEF</sequence>
<dbReference type="InterPro" id="IPR001304">
    <property type="entry name" value="C-type_lectin-like"/>
</dbReference>
<keyword evidence="1" id="KW-0732">Signal</keyword>
<dbReference type="Gene3D" id="3.10.100.10">
    <property type="entry name" value="Mannose-Binding Protein A, subunit A"/>
    <property type="match status" value="1"/>
</dbReference>
<evidence type="ECO:0000256" key="1">
    <source>
        <dbReference type="SAM" id="SignalP"/>
    </source>
</evidence>
<dbReference type="Proteomes" id="UP000828390">
    <property type="component" value="Unassembled WGS sequence"/>
</dbReference>
<dbReference type="PROSITE" id="PS51257">
    <property type="entry name" value="PROKAR_LIPOPROTEIN"/>
    <property type="match status" value="1"/>
</dbReference>
<dbReference type="SUPFAM" id="SSF56436">
    <property type="entry name" value="C-type lectin-like"/>
    <property type="match status" value="1"/>
</dbReference>
<dbReference type="InterPro" id="IPR016187">
    <property type="entry name" value="CTDL_fold"/>
</dbReference>
<dbReference type="Pfam" id="PF00059">
    <property type="entry name" value="Lectin_C"/>
    <property type="match status" value="1"/>
</dbReference>
<dbReference type="AlphaFoldDB" id="A0A9D4F9B5"/>
<evidence type="ECO:0000259" key="2">
    <source>
        <dbReference type="PROSITE" id="PS50041"/>
    </source>
</evidence>
<organism evidence="3 4">
    <name type="scientific">Dreissena polymorpha</name>
    <name type="common">Zebra mussel</name>
    <name type="synonym">Mytilus polymorpha</name>
    <dbReference type="NCBI Taxonomy" id="45954"/>
    <lineage>
        <taxon>Eukaryota</taxon>
        <taxon>Metazoa</taxon>
        <taxon>Spiralia</taxon>
        <taxon>Lophotrochozoa</taxon>
        <taxon>Mollusca</taxon>
        <taxon>Bivalvia</taxon>
        <taxon>Autobranchia</taxon>
        <taxon>Heteroconchia</taxon>
        <taxon>Euheterodonta</taxon>
        <taxon>Imparidentia</taxon>
        <taxon>Neoheterodontei</taxon>
        <taxon>Myida</taxon>
        <taxon>Dreissenoidea</taxon>
        <taxon>Dreissenidae</taxon>
        <taxon>Dreissena</taxon>
    </lineage>
</organism>
<feature type="domain" description="C-type lectin" evidence="2">
    <location>
        <begin position="27"/>
        <end position="105"/>
    </location>
</feature>
<dbReference type="PANTHER" id="PTHR22803">
    <property type="entry name" value="MANNOSE, PHOSPHOLIPASE, LECTIN RECEPTOR RELATED"/>
    <property type="match status" value="1"/>
</dbReference>
<proteinExistence type="predicted"/>
<feature type="signal peptide" evidence="1">
    <location>
        <begin position="1"/>
        <end position="18"/>
    </location>
</feature>
<feature type="chain" id="PRO_5038527181" description="C-type lectin domain-containing protein" evidence="1">
    <location>
        <begin position="19"/>
        <end position="105"/>
    </location>
</feature>
<reference evidence="3" key="1">
    <citation type="journal article" date="2019" name="bioRxiv">
        <title>The Genome of the Zebra Mussel, Dreissena polymorpha: A Resource for Invasive Species Research.</title>
        <authorList>
            <person name="McCartney M.A."/>
            <person name="Auch B."/>
            <person name="Kono T."/>
            <person name="Mallez S."/>
            <person name="Zhang Y."/>
            <person name="Obille A."/>
            <person name="Becker A."/>
            <person name="Abrahante J.E."/>
            <person name="Garbe J."/>
            <person name="Badalamenti J.P."/>
            <person name="Herman A."/>
            <person name="Mangelson H."/>
            <person name="Liachko I."/>
            <person name="Sullivan S."/>
            <person name="Sone E.D."/>
            <person name="Koren S."/>
            <person name="Silverstein K.A.T."/>
            <person name="Beckman K.B."/>
            <person name="Gohl D.M."/>
        </authorList>
    </citation>
    <scope>NUCLEOTIDE SEQUENCE</scope>
    <source>
        <strain evidence="3">Duluth1</strain>
        <tissue evidence="3">Whole animal</tissue>
    </source>
</reference>
<reference evidence="3" key="2">
    <citation type="submission" date="2020-11" db="EMBL/GenBank/DDBJ databases">
        <authorList>
            <person name="McCartney M.A."/>
            <person name="Auch B."/>
            <person name="Kono T."/>
            <person name="Mallez S."/>
            <person name="Becker A."/>
            <person name="Gohl D.M."/>
            <person name="Silverstein K.A.T."/>
            <person name="Koren S."/>
            <person name="Bechman K.B."/>
            <person name="Herman A."/>
            <person name="Abrahante J.E."/>
            <person name="Garbe J."/>
        </authorList>
    </citation>
    <scope>NUCLEOTIDE SEQUENCE</scope>
    <source>
        <strain evidence="3">Duluth1</strain>
        <tissue evidence="3">Whole animal</tissue>
    </source>
</reference>
<protein>
    <recommendedName>
        <fullName evidence="2">C-type lectin domain-containing protein</fullName>
    </recommendedName>
</protein>
<keyword evidence="4" id="KW-1185">Reference proteome</keyword>
<gene>
    <name evidence="3" type="ORF">DPMN_146810</name>
</gene>
<evidence type="ECO:0000313" key="3">
    <source>
        <dbReference type="EMBL" id="KAH3793303.1"/>
    </source>
</evidence>
<evidence type="ECO:0000313" key="4">
    <source>
        <dbReference type="Proteomes" id="UP000828390"/>
    </source>
</evidence>
<name>A0A9D4F9B5_DREPO</name>
<dbReference type="PROSITE" id="PS50041">
    <property type="entry name" value="C_TYPE_LECTIN_2"/>
    <property type="match status" value="1"/>
</dbReference>
<dbReference type="EMBL" id="JAIWYP010000007">
    <property type="protein sequence ID" value="KAH3793303.1"/>
    <property type="molecule type" value="Genomic_DNA"/>
</dbReference>
<dbReference type="InterPro" id="IPR050111">
    <property type="entry name" value="C-type_lectin/snaclec_domain"/>
</dbReference>
<dbReference type="InterPro" id="IPR016186">
    <property type="entry name" value="C-type_lectin-like/link_sf"/>
</dbReference>